<organism evidence="1 2">
    <name type="scientific">Ophiocordyceps polyrhachis-furcata BCC 54312</name>
    <dbReference type="NCBI Taxonomy" id="1330021"/>
    <lineage>
        <taxon>Eukaryota</taxon>
        <taxon>Fungi</taxon>
        <taxon>Dikarya</taxon>
        <taxon>Ascomycota</taxon>
        <taxon>Pezizomycotina</taxon>
        <taxon>Sordariomycetes</taxon>
        <taxon>Hypocreomycetidae</taxon>
        <taxon>Hypocreales</taxon>
        <taxon>Ophiocordycipitaceae</taxon>
        <taxon>Ophiocordyceps</taxon>
    </lineage>
</organism>
<protein>
    <submittedName>
        <fullName evidence="1">Uncharacterized protein</fullName>
    </submittedName>
</protein>
<dbReference type="Proteomes" id="UP000253664">
    <property type="component" value="Unassembled WGS sequence"/>
</dbReference>
<accession>A0A367L0S1</accession>
<proteinExistence type="predicted"/>
<evidence type="ECO:0000313" key="1">
    <source>
        <dbReference type="EMBL" id="RCI08030.1"/>
    </source>
</evidence>
<gene>
    <name evidence="1" type="ORF">L249_7883</name>
</gene>
<dbReference type="AlphaFoldDB" id="A0A367L0S1"/>
<name>A0A367L0S1_9HYPO</name>
<keyword evidence="2" id="KW-1185">Reference proteome</keyword>
<dbReference type="EMBL" id="LKCN02000022">
    <property type="protein sequence ID" value="RCI08030.1"/>
    <property type="molecule type" value="Genomic_DNA"/>
</dbReference>
<reference evidence="1 2" key="1">
    <citation type="journal article" date="2015" name="BMC Genomics">
        <title>Insights from the genome of Ophiocordyceps polyrhachis-furcata to pathogenicity and host specificity in insect fungi.</title>
        <authorList>
            <person name="Wichadakul D."/>
            <person name="Kobmoo N."/>
            <person name="Ingsriswang S."/>
            <person name="Tangphatsornruang S."/>
            <person name="Chantasingh D."/>
            <person name="Luangsa-ard J.J."/>
            <person name="Eurwilaichitr L."/>
        </authorList>
    </citation>
    <scope>NUCLEOTIDE SEQUENCE [LARGE SCALE GENOMIC DNA]</scope>
    <source>
        <strain evidence="1 2">BCC 54312</strain>
    </source>
</reference>
<sequence length="35" mass="3550">MTAISTARRSLYSAPIAVTIAVTSRSGAMTAIAPL</sequence>
<evidence type="ECO:0000313" key="2">
    <source>
        <dbReference type="Proteomes" id="UP000253664"/>
    </source>
</evidence>
<comment type="caution">
    <text evidence="1">The sequence shown here is derived from an EMBL/GenBank/DDBJ whole genome shotgun (WGS) entry which is preliminary data.</text>
</comment>